<evidence type="ECO:0000256" key="4">
    <source>
        <dbReference type="ARBA" id="ARBA00022801"/>
    </source>
</evidence>
<evidence type="ECO:0000256" key="3">
    <source>
        <dbReference type="ARBA" id="ARBA00020416"/>
    </source>
</evidence>
<dbReference type="Gene3D" id="3.30.420.150">
    <property type="entry name" value="Exopolyphosphatase. Domain 2"/>
    <property type="match status" value="1"/>
</dbReference>
<proteinExistence type="inferred from homology"/>
<protein>
    <recommendedName>
        <fullName evidence="3">Exopolyphosphatase</fullName>
        <ecNumber evidence="2">3.6.1.11</ecNumber>
    </recommendedName>
</protein>
<dbReference type="SUPFAM" id="SSF109604">
    <property type="entry name" value="HD-domain/PDEase-like"/>
    <property type="match status" value="1"/>
</dbReference>
<dbReference type="InterPro" id="IPR050273">
    <property type="entry name" value="GppA/Ppx_hydrolase"/>
</dbReference>
<sequence>MQRIAIIDIGSNSARLVITQMYKSGAYNMVYNQKETLRLSQKINTNGELTETAFTDTLECMNSFASMCELFHANKIIAVATAAIRNAPNGKALVLKVKEATGITLEIISGKAEAYMSYLGVINTLDIKDAIIFDLGGGSTEIILVQNRKMVNSISLPIGCVNLTATFSSKNKITPATYTKMRKAIAAQLNLVPWIKATGLPLVGVGGTARTVGKVEQKRVKYFTSKIHNYQFAIQNFKNTFKQLLTTSVAERKQLPGLSSERADIIIAGAAIIKALADFSKAKKMIISGCGLREGMFLSYYAPKNKQPLITEDILADSCANASKLYTPDSEHSRHVTNLALAMYDSWKPLHKLNDRWRQLLQTAALLHDIGITINYYSHARHSAYMIENAKLFGLTHKEQVLTAIIAGWHNGISRSYLRNKQYKELLTEVDLKRLGIAALLLALAESLDYSQTNQISELSATISKKTAVLNLTAAVIPTIELHQLKQQLRWFNKAFGLPLVIKTHK</sequence>
<dbReference type="InterPro" id="IPR003695">
    <property type="entry name" value="Ppx_GppA_N"/>
</dbReference>
<dbReference type="CDD" id="cd24052">
    <property type="entry name" value="ASKHA_NBD_HpPPX-GppA-like"/>
    <property type="match status" value="1"/>
</dbReference>
<dbReference type="SUPFAM" id="SSF53067">
    <property type="entry name" value="Actin-like ATPase domain"/>
    <property type="match status" value="2"/>
</dbReference>
<dbReference type="EMBL" id="VSSQ01000273">
    <property type="protein sequence ID" value="MPL89128.1"/>
    <property type="molecule type" value="Genomic_DNA"/>
</dbReference>
<dbReference type="Gene3D" id="3.30.420.40">
    <property type="match status" value="1"/>
</dbReference>
<evidence type="ECO:0000256" key="2">
    <source>
        <dbReference type="ARBA" id="ARBA00012451"/>
    </source>
</evidence>
<dbReference type="NCBIfam" id="TIGR03706">
    <property type="entry name" value="exo_poly_only"/>
    <property type="match status" value="1"/>
</dbReference>
<dbReference type="GO" id="GO:0006357">
    <property type="term" value="P:regulation of transcription by RNA polymerase II"/>
    <property type="evidence" value="ECO:0007669"/>
    <property type="project" value="TreeGrafter"/>
</dbReference>
<feature type="domain" description="Ppx/GppA phosphatase C-terminal" evidence="7">
    <location>
        <begin position="320"/>
        <end position="473"/>
    </location>
</feature>
<keyword evidence="4 8" id="KW-0378">Hydrolase</keyword>
<dbReference type="AlphaFoldDB" id="A0A644VCR6"/>
<dbReference type="InterPro" id="IPR048950">
    <property type="entry name" value="Ppx_GppA_C"/>
</dbReference>
<dbReference type="InterPro" id="IPR030673">
    <property type="entry name" value="PyroPPase_GppA_Ppx"/>
</dbReference>
<dbReference type="InterPro" id="IPR003607">
    <property type="entry name" value="HD/PDEase_dom"/>
</dbReference>
<evidence type="ECO:0000256" key="5">
    <source>
        <dbReference type="ARBA" id="ARBA00047607"/>
    </source>
</evidence>
<dbReference type="PANTHER" id="PTHR30005">
    <property type="entry name" value="EXOPOLYPHOSPHATASE"/>
    <property type="match status" value="1"/>
</dbReference>
<gene>
    <name evidence="8" type="primary">ppx_9</name>
    <name evidence="8" type="ORF">SDC9_35159</name>
</gene>
<evidence type="ECO:0000259" key="7">
    <source>
        <dbReference type="Pfam" id="PF21447"/>
    </source>
</evidence>
<evidence type="ECO:0000313" key="8">
    <source>
        <dbReference type="EMBL" id="MPL89128.1"/>
    </source>
</evidence>
<dbReference type="GO" id="GO:0006793">
    <property type="term" value="P:phosphorus metabolic process"/>
    <property type="evidence" value="ECO:0007669"/>
    <property type="project" value="InterPro"/>
</dbReference>
<name>A0A644VCR6_9ZZZZ</name>
<dbReference type="PANTHER" id="PTHR30005:SF0">
    <property type="entry name" value="RETROGRADE REGULATION PROTEIN 2"/>
    <property type="match status" value="1"/>
</dbReference>
<dbReference type="Pfam" id="PF02541">
    <property type="entry name" value="Ppx-GppA"/>
    <property type="match status" value="1"/>
</dbReference>
<feature type="domain" description="Ppx/GppA phosphatase N-terminal" evidence="6">
    <location>
        <begin position="24"/>
        <end position="299"/>
    </location>
</feature>
<dbReference type="Pfam" id="PF21447">
    <property type="entry name" value="Ppx-GppA_III"/>
    <property type="match status" value="1"/>
</dbReference>
<dbReference type="GO" id="GO:0004309">
    <property type="term" value="F:exopolyphosphatase activity"/>
    <property type="evidence" value="ECO:0007669"/>
    <property type="project" value="UniProtKB-EC"/>
</dbReference>
<comment type="similarity">
    <text evidence="1">Belongs to the GppA/Ppx family.</text>
</comment>
<dbReference type="EC" id="3.6.1.11" evidence="2"/>
<organism evidence="8">
    <name type="scientific">bioreactor metagenome</name>
    <dbReference type="NCBI Taxonomy" id="1076179"/>
    <lineage>
        <taxon>unclassified sequences</taxon>
        <taxon>metagenomes</taxon>
        <taxon>ecological metagenomes</taxon>
    </lineage>
</organism>
<reference evidence="8" key="1">
    <citation type="submission" date="2019-08" db="EMBL/GenBank/DDBJ databases">
        <authorList>
            <person name="Kucharzyk K."/>
            <person name="Murdoch R.W."/>
            <person name="Higgins S."/>
            <person name="Loffler F."/>
        </authorList>
    </citation>
    <scope>NUCLEOTIDE SEQUENCE</scope>
</reference>
<evidence type="ECO:0000256" key="1">
    <source>
        <dbReference type="ARBA" id="ARBA00007125"/>
    </source>
</evidence>
<comment type="catalytic activity">
    <reaction evidence="5">
        <text>[phosphate](n) + H2O = [phosphate](n-1) + phosphate + H(+)</text>
        <dbReference type="Rhea" id="RHEA:21528"/>
        <dbReference type="Rhea" id="RHEA-COMP:9859"/>
        <dbReference type="Rhea" id="RHEA-COMP:14279"/>
        <dbReference type="ChEBI" id="CHEBI:15377"/>
        <dbReference type="ChEBI" id="CHEBI:15378"/>
        <dbReference type="ChEBI" id="CHEBI:16838"/>
        <dbReference type="ChEBI" id="CHEBI:43474"/>
        <dbReference type="EC" id="3.6.1.11"/>
    </reaction>
</comment>
<dbReference type="InterPro" id="IPR022371">
    <property type="entry name" value="Exopolyphosphatase"/>
</dbReference>
<evidence type="ECO:0000259" key="6">
    <source>
        <dbReference type="Pfam" id="PF02541"/>
    </source>
</evidence>
<comment type="caution">
    <text evidence="8">The sequence shown here is derived from an EMBL/GenBank/DDBJ whole genome shotgun (WGS) entry which is preliminary data.</text>
</comment>
<dbReference type="PIRSF" id="PIRSF001267">
    <property type="entry name" value="Pyrophosphatase_GppA_Ppx"/>
    <property type="match status" value="1"/>
</dbReference>
<accession>A0A644VCR6</accession>
<dbReference type="Gene3D" id="1.10.3210.10">
    <property type="entry name" value="Hypothetical protein af1432"/>
    <property type="match status" value="1"/>
</dbReference>
<dbReference type="CDD" id="cd00077">
    <property type="entry name" value="HDc"/>
    <property type="match status" value="1"/>
</dbReference>
<dbReference type="InterPro" id="IPR043129">
    <property type="entry name" value="ATPase_NBD"/>
</dbReference>